<dbReference type="Gene3D" id="3.40.50.410">
    <property type="entry name" value="von Willebrand factor, type A domain"/>
    <property type="match status" value="1"/>
</dbReference>
<evidence type="ECO:0000313" key="2">
    <source>
        <dbReference type="EMBL" id="ETW94510.1"/>
    </source>
</evidence>
<dbReference type="AlphaFoldDB" id="W4L9Y3"/>
<dbReference type="EMBL" id="AZHW01001058">
    <property type="protein sequence ID" value="ETW94510.1"/>
    <property type="molecule type" value="Genomic_DNA"/>
</dbReference>
<proteinExistence type="predicted"/>
<sequence length="545" mass="59476">MNRCIRLLWILIFALVNVTPVLLQAAPLDLPHTPLSASTAAEPNVMLLFDNSGSMKNVIWAAGYDPTVIYPDWNPGSWSSYWNYVGDLEEGSCPNDYKMGQKSGTTKCLKLPAPLGDNDTRYYTNYLNYLFETHSNNSDLTTGAIPNDARLSVAQNVTSTLVNDTPGIRFGMTIFNTGNNTNEDEEGTSSNANKDHGGTIVAECGSDLATLQNAIGNTEAETNTPVAESLYEITRYFRGLDGYYNKNTTYTSPIQYRCQENHVVVITDGLPTFDSSFPTSFPTEDADVPSGSSLPDWDGLAPSTPLPSNDADRINPNHYPPYSDGTGEHESYEGAHLYLDDIAKFGYEIDLRQGGTDLEGASFDDPKFPKQTMRTSTIGFAAPYQMLKDAAEYGGGQYYSANNASELTQALQAALGNILSITSSAAAVASNSGRLQTDSYLYQSQFFTGEWYGHLRAIPLNETDGSLMPVAWDAQTQLDAHHADYTTTSDSRNIITYDDSLNNSTSTGKPFQWSDLSQPMKDMLHQNAAGVPDGEGEARLRLGCP</sequence>
<evidence type="ECO:0000313" key="3">
    <source>
        <dbReference type="Proteomes" id="UP000019141"/>
    </source>
</evidence>
<dbReference type="HOGENOM" id="CLU_037277_0_0_7"/>
<protein>
    <recommendedName>
        <fullName evidence="4">PilC beta-propeller domain-containing protein</fullName>
    </recommendedName>
</protein>
<dbReference type="InterPro" id="IPR036465">
    <property type="entry name" value="vWFA_dom_sf"/>
</dbReference>
<organism evidence="2 3">
    <name type="scientific">Entotheonella factor</name>
    <dbReference type="NCBI Taxonomy" id="1429438"/>
    <lineage>
        <taxon>Bacteria</taxon>
        <taxon>Pseudomonadati</taxon>
        <taxon>Nitrospinota/Tectimicrobiota group</taxon>
        <taxon>Candidatus Tectimicrobiota</taxon>
        <taxon>Candidatus Entotheonellia</taxon>
        <taxon>Candidatus Entotheonellales</taxon>
        <taxon>Candidatus Entotheonellaceae</taxon>
        <taxon>Candidatus Entotheonella</taxon>
    </lineage>
</organism>
<feature type="region of interest" description="Disordered" evidence="1">
    <location>
        <begin position="276"/>
        <end position="314"/>
    </location>
</feature>
<gene>
    <name evidence="2" type="ORF">ETSY1_34590</name>
</gene>
<name>W4L9Y3_ENTF1</name>
<accession>W4L9Y3</accession>
<feature type="region of interest" description="Disordered" evidence="1">
    <location>
        <begin position="179"/>
        <end position="198"/>
    </location>
</feature>
<feature type="non-terminal residue" evidence="2">
    <location>
        <position position="545"/>
    </location>
</feature>
<evidence type="ECO:0000256" key="1">
    <source>
        <dbReference type="SAM" id="MobiDB-lite"/>
    </source>
</evidence>
<dbReference type="Proteomes" id="UP000019141">
    <property type="component" value="Unassembled WGS sequence"/>
</dbReference>
<comment type="caution">
    <text evidence="2">The sequence shown here is derived from an EMBL/GenBank/DDBJ whole genome shotgun (WGS) entry which is preliminary data.</text>
</comment>
<dbReference type="SUPFAM" id="SSF53300">
    <property type="entry name" value="vWA-like"/>
    <property type="match status" value="1"/>
</dbReference>
<evidence type="ECO:0008006" key="4">
    <source>
        <dbReference type="Google" id="ProtNLM"/>
    </source>
</evidence>
<reference evidence="2 3" key="1">
    <citation type="journal article" date="2014" name="Nature">
        <title>An environmental bacterial taxon with a large and distinct metabolic repertoire.</title>
        <authorList>
            <person name="Wilson M.C."/>
            <person name="Mori T."/>
            <person name="Ruckert C."/>
            <person name="Uria A.R."/>
            <person name="Helf M.J."/>
            <person name="Takada K."/>
            <person name="Gernert C."/>
            <person name="Steffens U.A."/>
            <person name="Heycke N."/>
            <person name="Schmitt S."/>
            <person name="Rinke C."/>
            <person name="Helfrich E.J."/>
            <person name="Brachmann A.O."/>
            <person name="Gurgui C."/>
            <person name="Wakimoto T."/>
            <person name="Kracht M."/>
            <person name="Crusemann M."/>
            <person name="Hentschel U."/>
            <person name="Abe I."/>
            <person name="Matsunaga S."/>
            <person name="Kalinowski J."/>
            <person name="Takeyama H."/>
            <person name="Piel J."/>
        </authorList>
    </citation>
    <scope>NUCLEOTIDE SEQUENCE [LARGE SCALE GENOMIC DNA]</scope>
    <source>
        <strain evidence="3">TSY1</strain>
    </source>
</reference>
<keyword evidence="3" id="KW-1185">Reference proteome</keyword>